<name>A0AAW8TGH8_9ENTE</name>
<organism evidence="1 2">
    <name type="scientific">Enterococcus raffinosus</name>
    <dbReference type="NCBI Taxonomy" id="71452"/>
    <lineage>
        <taxon>Bacteria</taxon>
        <taxon>Bacillati</taxon>
        <taxon>Bacillota</taxon>
        <taxon>Bacilli</taxon>
        <taxon>Lactobacillales</taxon>
        <taxon>Enterococcaceae</taxon>
        <taxon>Enterococcus</taxon>
    </lineage>
</organism>
<protein>
    <submittedName>
        <fullName evidence="1">Uncharacterized protein</fullName>
    </submittedName>
</protein>
<evidence type="ECO:0000313" key="2">
    <source>
        <dbReference type="Proteomes" id="UP001254770"/>
    </source>
</evidence>
<gene>
    <name evidence="1" type="ORF">P7D69_21530</name>
</gene>
<dbReference type="AlphaFoldDB" id="A0AAW8TGH8"/>
<accession>A0AAW8TGH8</accession>
<dbReference type="RefSeq" id="WP_311817103.1">
    <property type="nucleotide sequence ID" value="NZ_JARPXG010000077.1"/>
</dbReference>
<sequence>MPTTTEEKLIDIKFKLDMYYSLADSPESTLEKIEDVIKPKANLNENQQVVLEWLKNNAEWGTPTGLIHELTKRNSMAAERIITAHDQLTRLEQFQILSAFAEWGMKNDQED</sequence>
<proteinExistence type="predicted"/>
<reference evidence="1" key="1">
    <citation type="submission" date="2023-03" db="EMBL/GenBank/DDBJ databases">
        <authorList>
            <person name="Shen W."/>
            <person name="Cai J."/>
        </authorList>
    </citation>
    <scope>NUCLEOTIDE SEQUENCE</scope>
    <source>
        <strain evidence="1">Y15</strain>
    </source>
</reference>
<comment type="caution">
    <text evidence="1">The sequence shown here is derived from an EMBL/GenBank/DDBJ whole genome shotgun (WGS) entry which is preliminary data.</text>
</comment>
<dbReference type="EMBL" id="JARPXL010000071">
    <property type="protein sequence ID" value="MDT2546911.1"/>
    <property type="molecule type" value="Genomic_DNA"/>
</dbReference>
<dbReference type="Proteomes" id="UP001254770">
    <property type="component" value="Unassembled WGS sequence"/>
</dbReference>
<evidence type="ECO:0000313" key="1">
    <source>
        <dbReference type="EMBL" id="MDT2546911.1"/>
    </source>
</evidence>